<protein>
    <submittedName>
        <fullName evidence="1">Uncharacterized protein</fullName>
    </submittedName>
</protein>
<sequence length="116" mass="12888">MNDTPLYLARLDMYSRFLTAADAESHVVWHRQDGRYADEREAIDAVDRAYAATRAAFNAIDLEGVGPHKEARGVLERLKAMHKVGGSSPDWKDFKAAREAYVATASAHLKALRGDD</sequence>
<dbReference type="EMBL" id="CP021121">
    <property type="protein sequence ID" value="ARQ69133.1"/>
    <property type="molecule type" value="Genomic_DNA"/>
</dbReference>
<dbReference type="AlphaFoldDB" id="A0A1W7CWD1"/>
<gene>
    <name evidence="1" type="ORF">CAG99_09890</name>
</gene>
<dbReference type="RefSeq" id="WP_086158731.1">
    <property type="nucleotide sequence ID" value="NZ_CP021121.1"/>
</dbReference>
<name>A0A1W7CWD1_9ACTN</name>
<evidence type="ECO:0000313" key="2">
    <source>
        <dbReference type="Proteomes" id="UP000194218"/>
    </source>
</evidence>
<keyword evidence="2" id="KW-1185">Reference proteome</keyword>
<dbReference type="KEGG" id="smao:CAG99_09890"/>
<dbReference type="OrthoDB" id="4243992at2"/>
<proteinExistence type="predicted"/>
<organism evidence="1 2">
    <name type="scientific">Streptomyces marincola</name>
    <dbReference type="NCBI Taxonomy" id="2878388"/>
    <lineage>
        <taxon>Bacteria</taxon>
        <taxon>Bacillati</taxon>
        <taxon>Actinomycetota</taxon>
        <taxon>Actinomycetes</taxon>
        <taxon>Kitasatosporales</taxon>
        <taxon>Streptomycetaceae</taxon>
        <taxon>Streptomyces</taxon>
    </lineage>
</organism>
<dbReference type="Proteomes" id="UP000194218">
    <property type="component" value="Chromosome"/>
</dbReference>
<reference evidence="1 2" key="1">
    <citation type="submission" date="2017-05" db="EMBL/GenBank/DDBJ databases">
        <title>Complete genome sequence of Streptomyces sp. SCSIO 03032 revealed the diverse biosynthetic pathways for its bioactive secondary metabolites.</title>
        <authorList>
            <person name="Ma L."/>
            <person name="Zhu Y."/>
            <person name="Zhang W."/>
            <person name="Zhang G."/>
            <person name="Tian X."/>
            <person name="Zhang S."/>
            <person name="Zhang C."/>
        </authorList>
    </citation>
    <scope>NUCLEOTIDE SEQUENCE [LARGE SCALE GENOMIC DNA]</scope>
    <source>
        <strain evidence="1 2">SCSIO 03032</strain>
    </source>
</reference>
<accession>A0A1W7CWD1</accession>
<evidence type="ECO:0000313" key="1">
    <source>
        <dbReference type="EMBL" id="ARQ69133.1"/>
    </source>
</evidence>